<protein>
    <submittedName>
        <fullName evidence="4">Uncharacterized protein LOC113213306</fullName>
    </submittedName>
</protein>
<dbReference type="InterPro" id="IPR006578">
    <property type="entry name" value="MADF-dom"/>
</dbReference>
<dbReference type="PROSITE" id="PS51029">
    <property type="entry name" value="MADF"/>
    <property type="match status" value="1"/>
</dbReference>
<evidence type="ECO:0000313" key="3">
    <source>
        <dbReference type="Proteomes" id="UP000504606"/>
    </source>
</evidence>
<reference evidence="4" key="1">
    <citation type="submission" date="2025-08" db="UniProtKB">
        <authorList>
            <consortium name="RefSeq"/>
        </authorList>
    </citation>
    <scope>IDENTIFICATION</scope>
</reference>
<dbReference type="PANTHER" id="PTHR12243:SF67">
    <property type="entry name" value="COREPRESSOR OF PANGOLIN, ISOFORM A-RELATED"/>
    <property type="match status" value="1"/>
</dbReference>
<dbReference type="GO" id="GO:0005634">
    <property type="term" value="C:nucleus"/>
    <property type="evidence" value="ECO:0007669"/>
    <property type="project" value="TreeGrafter"/>
</dbReference>
<evidence type="ECO:0000256" key="1">
    <source>
        <dbReference type="SAM" id="MobiDB-lite"/>
    </source>
</evidence>
<dbReference type="OrthoDB" id="7555214at2759"/>
<dbReference type="AlphaFoldDB" id="A0A9C6WZS7"/>
<sequence length="301" mass="34026">MSMRGKMNGKKNILTKEQEVDLVKEVYKYEVLWDSTKEIYRRSDLKNLAWEKVAKDLKLPVDGTVLSNRFKNIRETYTTNLRKVESSRRSGIATTDVFKPTWHLYEYLDYLRNPSKQAGSSSNIEEQMSLSEPIFVEETSDADAAPPNMNVQFAYDSSLQKWVMLNQLNQIADKEDQAALNIEEENLTAASVPAADISISDTPSRKRPRTEASTSNGAQSEEGGYFFQKKGEKKKGTEILQEAVKALGALASQPVPSFPIEEAVQGSVSEFCRFLDSQLKELPANERKAAENNIMRVMMEF</sequence>
<evidence type="ECO:0000313" key="4">
    <source>
        <dbReference type="RefSeq" id="XP_052123438.1"/>
    </source>
</evidence>
<dbReference type="Pfam" id="PF10545">
    <property type="entry name" value="MADF_DNA_bdg"/>
    <property type="match status" value="1"/>
</dbReference>
<organism evidence="3 4">
    <name type="scientific">Frankliniella occidentalis</name>
    <name type="common">Western flower thrips</name>
    <name type="synonym">Euthrips occidentalis</name>
    <dbReference type="NCBI Taxonomy" id="133901"/>
    <lineage>
        <taxon>Eukaryota</taxon>
        <taxon>Metazoa</taxon>
        <taxon>Ecdysozoa</taxon>
        <taxon>Arthropoda</taxon>
        <taxon>Hexapoda</taxon>
        <taxon>Insecta</taxon>
        <taxon>Pterygota</taxon>
        <taxon>Neoptera</taxon>
        <taxon>Paraneoptera</taxon>
        <taxon>Thysanoptera</taxon>
        <taxon>Terebrantia</taxon>
        <taxon>Thripoidea</taxon>
        <taxon>Thripidae</taxon>
        <taxon>Frankliniella</taxon>
    </lineage>
</organism>
<dbReference type="KEGG" id="foc:113213306"/>
<feature type="domain" description="MADF" evidence="2">
    <location>
        <begin position="21"/>
        <end position="116"/>
    </location>
</feature>
<proteinExistence type="predicted"/>
<dbReference type="GeneID" id="113213306"/>
<dbReference type="GO" id="GO:0005667">
    <property type="term" value="C:transcription regulator complex"/>
    <property type="evidence" value="ECO:0007669"/>
    <property type="project" value="TreeGrafter"/>
</dbReference>
<name>A0A9C6WZS7_FRAOC</name>
<dbReference type="Proteomes" id="UP000504606">
    <property type="component" value="Unplaced"/>
</dbReference>
<feature type="region of interest" description="Disordered" evidence="1">
    <location>
        <begin position="193"/>
        <end position="226"/>
    </location>
</feature>
<dbReference type="GO" id="GO:0006357">
    <property type="term" value="P:regulation of transcription by RNA polymerase II"/>
    <property type="evidence" value="ECO:0007669"/>
    <property type="project" value="TreeGrafter"/>
</dbReference>
<accession>A0A9C6WZS7</accession>
<evidence type="ECO:0000259" key="2">
    <source>
        <dbReference type="PROSITE" id="PS51029"/>
    </source>
</evidence>
<gene>
    <name evidence="4" type="primary">LOC113213306</name>
</gene>
<dbReference type="InterPro" id="IPR039353">
    <property type="entry name" value="TF_Adf1"/>
</dbReference>
<keyword evidence="3" id="KW-1185">Reference proteome</keyword>
<dbReference type="SMART" id="SM00595">
    <property type="entry name" value="MADF"/>
    <property type="match status" value="1"/>
</dbReference>
<dbReference type="RefSeq" id="XP_052123438.1">
    <property type="nucleotide sequence ID" value="XM_052267478.1"/>
</dbReference>
<dbReference type="PANTHER" id="PTHR12243">
    <property type="entry name" value="MADF DOMAIN TRANSCRIPTION FACTOR"/>
    <property type="match status" value="1"/>
</dbReference>